<proteinExistence type="predicted"/>
<dbReference type="Pfam" id="PF08242">
    <property type="entry name" value="Methyltransf_12"/>
    <property type="match status" value="1"/>
</dbReference>
<dbReference type="InterPro" id="IPR013217">
    <property type="entry name" value="Methyltransf_12"/>
</dbReference>
<dbReference type="Pfam" id="PF13692">
    <property type="entry name" value="Glyco_trans_1_4"/>
    <property type="match status" value="1"/>
</dbReference>
<dbReference type="SUPFAM" id="SSF53335">
    <property type="entry name" value="S-adenosyl-L-methionine-dependent methyltransferases"/>
    <property type="match status" value="1"/>
</dbReference>
<evidence type="ECO:0000256" key="1">
    <source>
        <dbReference type="SAM" id="Coils"/>
    </source>
</evidence>
<evidence type="ECO:0000313" key="4">
    <source>
        <dbReference type="Proteomes" id="UP000586346"/>
    </source>
</evidence>
<dbReference type="GO" id="GO:0008168">
    <property type="term" value="F:methyltransferase activity"/>
    <property type="evidence" value="ECO:0007669"/>
    <property type="project" value="UniProtKB-KW"/>
</dbReference>
<dbReference type="SUPFAM" id="SSF53756">
    <property type="entry name" value="UDP-Glycosyltransferase/glycogen phosphorylase"/>
    <property type="match status" value="1"/>
</dbReference>
<evidence type="ECO:0000259" key="2">
    <source>
        <dbReference type="Pfam" id="PF08242"/>
    </source>
</evidence>
<evidence type="ECO:0000313" key="3">
    <source>
        <dbReference type="EMBL" id="MBC2648106.1"/>
    </source>
</evidence>
<keyword evidence="1" id="KW-0175">Coiled coil</keyword>
<dbReference type="InterPro" id="IPR029063">
    <property type="entry name" value="SAM-dependent_MTases_sf"/>
</dbReference>
<feature type="coiled-coil region" evidence="1">
    <location>
        <begin position="616"/>
        <end position="650"/>
    </location>
</feature>
<feature type="domain" description="Methyltransferase type 12" evidence="2">
    <location>
        <begin position="90"/>
        <end position="188"/>
    </location>
</feature>
<dbReference type="PANTHER" id="PTHR43861">
    <property type="entry name" value="TRANS-ACONITATE 2-METHYLTRANSFERASE-RELATED"/>
    <property type="match status" value="1"/>
</dbReference>
<keyword evidence="3" id="KW-0808">Transferase</keyword>
<dbReference type="RefSeq" id="WP_185654834.1">
    <property type="nucleotide sequence ID" value="NZ_CBDITX010000011.1"/>
</dbReference>
<dbReference type="Gene3D" id="3.40.50.2000">
    <property type="entry name" value="Glycogen Phosphorylase B"/>
    <property type="match status" value="1"/>
</dbReference>
<organism evidence="3 4">
    <name type="scientific">Citrobacter braakii</name>
    <dbReference type="NCBI Taxonomy" id="57706"/>
    <lineage>
        <taxon>Bacteria</taxon>
        <taxon>Pseudomonadati</taxon>
        <taxon>Pseudomonadota</taxon>
        <taxon>Gammaproteobacteria</taxon>
        <taxon>Enterobacterales</taxon>
        <taxon>Enterobacteriaceae</taxon>
        <taxon>Citrobacter</taxon>
        <taxon>Citrobacter freundii complex</taxon>
    </lineage>
</organism>
<reference evidence="3 4" key="1">
    <citation type="submission" date="2020-08" db="EMBL/GenBank/DDBJ databases">
        <title>Emergence and comparative genomics analysis of Citrobacter in Fennec fox imported from North Africa to China.</title>
        <authorList>
            <person name="Zheng B."/>
        </authorList>
    </citation>
    <scope>NUCLEOTIDE SEQUENCE [LARGE SCALE GENOMIC DNA]</scope>
    <source>
        <strain evidence="3 4">FF371</strain>
    </source>
</reference>
<keyword evidence="3" id="KW-0489">Methyltransferase</keyword>
<accession>A0ABR6TX11</accession>
<dbReference type="PANTHER" id="PTHR43861:SF6">
    <property type="entry name" value="METHYLTRANSFERASE TYPE 11"/>
    <property type="match status" value="1"/>
</dbReference>
<dbReference type="GO" id="GO:0032259">
    <property type="term" value="P:methylation"/>
    <property type="evidence" value="ECO:0007669"/>
    <property type="project" value="UniProtKB-KW"/>
</dbReference>
<name>A0ABR6TX11_CITBR</name>
<comment type="caution">
    <text evidence="3">The sequence shown here is derived from an EMBL/GenBank/DDBJ whole genome shotgun (WGS) entry which is preliminary data.</text>
</comment>
<gene>
    <name evidence="3" type="ORF">H6P72_16010</name>
</gene>
<dbReference type="Proteomes" id="UP000586346">
    <property type="component" value="Unassembled WGS sequence"/>
</dbReference>
<sequence>MSSLFNTRKYSLNDDIKVYCNNEYKSINYSDGDSIEQKIYEIISNTNDLSVLSTELRSHCVDWPTVYHLGSERANILRPFESLLKGVDVLEIGAGCGAITRFLGESGANVLAVEGSLRRAKIARSRTRDLDNVTVLAEKFADLETDHKFDVITLIGVLEYANLFTTSDTPTKTMLDDVYSYLKPNGRLIIAIENQLGLKYFAGAPEDHKWKVMYGIEGRYTKNDPETFGKHKLQSILKSANFNSLQFFAPFPDYKTANSIVTESAYRHNSFNAAAFAIENSLKDHQLPSHLLFSQEKTWKVIHDNNLGLEFANSFLIVASPLEDPHLVVESEYLAFHYSTSRLKNFCKQSHFISDGDDKIKIKTYRCAAEFKDKEKNGSLINNIKAEDDYLVGMSLNEKISQIVSSEYWLLDDFINILKKYLVFVYGLKNQGSSDFDPEWLANTVSGELIDCIPQNIIVSESDFETWCLIDQEWIYEGEVSLAWLLFRVLLITVQSNTRFGYNEQVNDLTRREFFELCYKSLGFNITPEDLERCADFESEFQSLVSGRNKANLGNWYSSQIIKSRSYIDEAERFRNVGMLLAAQKEQIENQTIELSEFNTSVERLVLAESLLVKEVEQFKLEIDQHKLEVEQHKLEVEQYKINVELMRASLSWKVTKPLRMVRMLAKIPYEGKIANWLRNKKQLGGYLVKRIQGGVKRHGLINAIPLAIKTAGNLSVNHFKKIQKSKLYQQRINELEKFILNEKNYIDLFHVPMGWHTPLFQRFQHISLQAARLGGLAIYGGHIQVDKKLFVYEREDSNVIVFDALDSVLNEKIKKALKSNTLAQKVVRIQSIDLATTIEDILEFQDMGFKVVYEYIDEITEEIVGDFPDTIINRHKWILENESVFVVATATKLFEEVANHRTKNMLLSTNGVDIEHWHVTANNPPEDIKPLLANKKTIVGYHGALAKWIDYDLLKRIADVDGLQLLLIGYEHDNSFRDSGLAERENVYFLGSKSYFELPQYACYYDVGILPFKKYKLTESVSPVKLFEYMALRKPVVTTDLVECLKYKSCLVAGSMNYDNFIENIQKAINLKNDQDYLSTLDAEALSNSWQSKTLEYLELAGVNVNKNIEGKYK</sequence>
<protein>
    <submittedName>
        <fullName evidence="3">Methyltransferase</fullName>
    </submittedName>
</protein>
<dbReference type="EMBL" id="JACLAH010000005">
    <property type="protein sequence ID" value="MBC2648106.1"/>
    <property type="molecule type" value="Genomic_DNA"/>
</dbReference>
<dbReference type="CDD" id="cd02440">
    <property type="entry name" value="AdoMet_MTases"/>
    <property type="match status" value="1"/>
</dbReference>
<dbReference type="Gene3D" id="3.40.50.150">
    <property type="entry name" value="Vaccinia Virus protein VP39"/>
    <property type="match status" value="1"/>
</dbReference>
<keyword evidence="4" id="KW-1185">Reference proteome</keyword>